<feature type="transmembrane region" description="Helical" evidence="1">
    <location>
        <begin position="33"/>
        <end position="53"/>
    </location>
</feature>
<dbReference type="Proteomes" id="UP000533476">
    <property type="component" value="Unassembled WGS sequence"/>
</dbReference>
<accession>A0A7Y0Q255</accession>
<organism evidence="2 3">
    <name type="scientific">Sulfobacillus harzensis</name>
    <dbReference type="NCBI Taxonomy" id="2729629"/>
    <lineage>
        <taxon>Bacteria</taxon>
        <taxon>Bacillati</taxon>
        <taxon>Bacillota</taxon>
        <taxon>Clostridia</taxon>
        <taxon>Eubacteriales</taxon>
        <taxon>Clostridiales Family XVII. Incertae Sedis</taxon>
        <taxon>Sulfobacillus</taxon>
    </lineage>
</organism>
<gene>
    <name evidence="2" type="ORF">HIJ39_07155</name>
</gene>
<dbReference type="AlphaFoldDB" id="A0A7Y0Q255"/>
<dbReference type="RefSeq" id="WP_169098155.1">
    <property type="nucleotide sequence ID" value="NZ_JABBVZ010000017.1"/>
</dbReference>
<keyword evidence="1" id="KW-0812">Transmembrane</keyword>
<proteinExistence type="predicted"/>
<evidence type="ECO:0000313" key="3">
    <source>
        <dbReference type="Proteomes" id="UP000533476"/>
    </source>
</evidence>
<evidence type="ECO:0000256" key="1">
    <source>
        <dbReference type="SAM" id="Phobius"/>
    </source>
</evidence>
<reference evidence="2 3" key="1">
    <citation type="submission" date="2020-04" db="EMBL/GenBank/DDBJ databases">
        <authorList>
            <person name="Zhang R."/>
            <person name="Schippers A."/>
        </authorList>
    </citation>
    <scope>NUCLEOTIDE SEQUENCE [LARGE SCALE GENOMIC DNA]</scope>
    <source>
        <strain evidence="2 3">DSM 109850</strain>
    </source>
</reference>
<dbReference type="EMBL" id="JABBVZ010000017">
    <property type="protein sequence ID" value="NMP22127.1"/>
    <property type="molecule type" value="Genomic_DNA"/>
</dbReference>
<keyword evidence="3" id="KW-1185">Reference proteome</keyword>
<keyword evidence="1" id="KW-0472">Membrane</keyword>
<evidence type="ECO:0000313" key="2">
    <source>
        <dbReference type="EMBL" id="NMP22127.1"/>
    </source>
</evidence>
<comment type="caution">
    <text evidence="2">The sequence shown here is derived from an EMBL/GenBank/DDBJ whole genome shotgun (WGS) entry which is preliminary data.</text>
</comment>
<sequence length="62" mass="7187">MIIWLILLWIVVDFLPAYLVTKHASHNAADGVAVWAFICLVFPIFGFLLYLTYWQGARFNQV</sequence>
<protein>
    <submittedName>
        <fullName evidence="2">Uncharacterized protein</fullName>
    </submittedName>
</protein>
<name>A0A7Y0Q255_9FIRM</name>
<keyword evidence="1" id="KW-1133">Transmembrane helix</keyword>